<dbReference type="Pfam" id="PF05699">
    <property type="entry name" value="Dimer_Tnp_hAT"/>
    <property type="match status" value="1"/>
</dbReference>
<dbReference type="OrthoDB" id="2012664at2759"/>
<sequence>MGPLVQVLILIDNEKKPAMGYIYAAMVKANEDIRKTSNEQAIEWWKTYGAQTPLLQVLAIKVLSLTCSLQDVSIPSKKRSRIEDKKLEDLVFVKYNQTLKERYDYRDVIDPIVLNDDDDYINEFEVGDLGEHGEPIEELVYVSDNLTWTNVANASGANELMVYTTRASKEKAVASASKAIAQEAISKEVVVEEDVEEVEPIYVEDDGKEETEEYIEVDGEYEEEEEEEDYVEDDGKEETEEYIEVDGEYEEEEEEEDYVEDDDDL</sequence>
<reference evidence="4" key="2">
    <citation type="submission" date="2025-08" db="UniProtKB">
        <authorList>
            <consortium name="RefSeq"/>
        </authorList>
    </citation>
    <scope>IDENTIFICATION</scope>
    <source>
        <tissue evidence="4">Etiolated seedlings</tissue>
    </source>
</reference>
<feature type="region of interest" description="Disordered" evidence="1">
    <location>
        <begin position="204"/>
        <end position="265"/>
    </location>
</feature>
<accession>A0A1S2YLE8</accession>
<keyword evidence="3" id="KW-1185">Reference proteome</keyword>
<evidence type="ECO:0000313" key="4">
    <source>
        <dbReference type="RefSeq" id="XP_004506570.1"/>
    </source>
</evidence>
<dbReference type="PaxDb" id="3827-XP_004506570.1"/>
<proteinExistence type="predicted"/>
<dbReference type="InterPro" id="IPR008906">
    <property type="entry name" value="HATC_C_dom"/>
</dbReference>
<feature type="domain" description="HAT C-terminal dimerisation" evidence="2">
    <location>
        <begin position="37"/>
        <end position="95"/>
    </location>
</feature>
<dbReference type="AlphaFoldDB" id="A0A1S2YLE8"/>
<organism evidence="3 4">
    <name type="scientific">Cicer arietinum</name>
    <name type="common">Chickpea</name>
    <name type="synonym">Garbanzo</name>
    <dbReference type="NCBI Taxonomy" id="3827"/>
    <lineage>
        <taxon>Eukaryota</taxon>
        <taxon>Viridiplantae</taxon>
        <taxon>Streptophyta</taxon>
        <taxon>Embryophyta</taxon>
        <taxon>Tracheophyta</taxon>
        <taxon>Spermatophyta</taxon>
        <taxon>Magnoliopsida</taxon>
        <taxon>eudicotyledons</taxon>
        <taxon>Gunneridae</taxon>
        <taxon>Pentapetalae</taxon>
        <taxon>rosids</taxon>
        <taxon>fabids</taxon>
        <taxon>Fabales</taxon>
        <taxon>Fabaceae</taxon>
        <taxon>Papilionoideae</taxon>
        <taxon>50 kb inversion clade</taxon>
        <taxon>NPAAA clade</taxon>
        <taxon>Hologalegina</taxon>
        <taxon>IRL clade</taxon>
        <taxon>Cicereae</taxon>
        <taxon>Cicer</taxon>
    </lineage>
</organism>
<evidence type="ECO:0000259" key="2">
    <source>
        <dbReference type="Pfam" id="PF05699"/>
    </source>
</evidence>
<dbReference type="SUPFAM" id="SSF53098">
    <property type="entry name" value="Ribonuclease H-like"/>
    <property type="match status" value="1"/>
</dbReference>
<reference evidence="3" key="1">
    <citation type="journal article" date="2013" name="Nat. Biotechnol.">
        <title>Draft genome sequence of chickpea (Cicer arietinum) provides a resource for trait improvement.</title>
        <authorList>
            <person name="Varshney R.K."/>
            <person name="Song C."/>
            <person name="Saxena R.K."/>
            <person name="Azam S."/>
            <person name="Yu S."/>
            <person name="Sharpe A.G."/>
            <person name="Cannon S."/>
            <person name="Baek J."/>
            <person name="Rosen B.D."/>
            <person name="Tar'an B."/>
            <person name="Millan T."/>
            <person name="Zhang X."/>
            <person name="Ramsay L.D."/>
            <person name="Iwata A."/>
            <person name="Wang Y."/>
            <person name="Nelson W."/>
            <person name="Farmer A.D."/>
            <person name="Gaur P.M."/>
            <person name="Soderlund C."/>
            <person name="Penmetsa R.V."/>
            <person name="Xu C."/>
            <person name="Bharti A.K."/>
            <person name="He W."/>
            <person name="Winter P."/>
            <person name="Zhao S."/>
            <person name="Hane J.K."/>
            <person name="Carrasquilla-Garcia N."/>
            <person name="Condie J.A."/>
            <person name="Upadhyaya H.D."/>
            <person name="Luo M.C."/>
            <person name="Thudi M."/>
            <person name="Gowda C.L."/>
            <person name="Singh N.P."/>
            <person name="Lichtenzveig J."/>
            <person name="Gali K.K."/>
            <person name="Rubio J."/>
            <person name="Nadarajan N."/>
            <person name="Dolezel J."/>
            <person name="Bansal K.C."/>
            <person name="Xu X."/>
            <person name="Edwards D."/>
            <person name="Zhang G."/>
            <person name="Kahl G."/>
            <person name="Gil J."/>
            <person name="Singh K.B."/>
            <person name="Datta S.K."/>
            <person name="Jackson S.A."/>
            <person name="Wang J."/>
            <person name="Cook D.R."/>
        </authorList>
    </citation>
    <scope>NUCLEOTIDE SEQUENCE [LARGE SCALE GENOMIC DNA]</scope>
    <source>
        <strain evidence="3">cv. CDC Frontier</strain>
    </source>
</reference>
<name>A0A1S2YLE8_CICAR</name>
<dbReference type="Proteomes" id="UP000087171">
    <property type="component" value="Chromosome Ca6"/>
</dbReference>
<dbReference type="GO" id="GO:0046983">
    <property type="term" value="F:protein dimerization activity"/>
    <property type="evidence" value="ECO:0007669"/>
    <property type="project" value="InterPro"/>
</dbReference>
<protein>
    <submittedName>
        <fullName evidence="4">Uncharacterized protein LOC101512872</fullName>
    </submittedName>
</protein>
<evidence type="ECO:0000256" key="1">
    <source>
        <dbReference type="SAM" id="MobiDB-lite"/>
    </source>
</evidence>
<gene>
    <name evidence="4" type="primary">LOC101512872</name>
</gene>
<dbReference type="STRING" id="3827.A0A1S2YLE8"/>
<dbReference type="InterPro" id="IPR012337">
    <property type="entry name" value="RNaseH-like_sf"/>
</dbReference>
<dbReference type="RefSeq" id="XP_004506570.1">
    <property type="nucleotide sequence ID" value="XM_004506513.1"/>
</dbReference>
<evidence type="ECO:0000313" key="3">
    <source>
        <dbReference type="Proteomes" id="UP000087171"/>
    </source>
</evidence>